<sequence length="67" mass="7222">MTEPTVNTGLFKHGLFGGRIEPDGDRHSLEAQGLSKGRLKEPVMIEWPHELGGPATLIPTTACKKLG</sequence>
<dbReference type="Proteomes" id="UP000324748">
    <property type="component" value="Unassembled WGS sequence"/>
</dbReference>
<evidence type="ECO:0000313" key="3">
    <source>
        <dbReference type="Proteomes" id="UP000324748"/>
    </source>
</evidence>
<keyword evidence="3" id="KW-1185">Reference proteome</keyword>
<organism evidence="2 4">
    <name type="scientific">Puccinia graminis f. sp. tritici</name>
    <dbReference type="NCBI Taxonomy" id="56615"/>
    <lineage>
        <taxon>Eukaryota</taxon>
        <taxon>Fungi</taxon>
        <taxon>Dikarya</taxon>
        <taxon>Basidiomycota</taxon>
        <taxon>Pucciniomycotina</taxon>
        <taxon>Pucciniomycetes</taxon>
        <taxon>Pucciniales</taxon>
        <taxon>Pucciniaceae</taxon>
        <taxon>Puccinia</taxon>
    </lineage>
</organism>
<reference evidence="3 4" key="1">
    <citation type="submission" date="2019-05" db="EMBL/GenBank/DDBJ databases">
        <title>Emergence of the Ug99 lineage of the wheat stem rust pathogen through somatic hybridization.</title>
        <authorList>
            <person name="Li F."/>
            <person name="Upadhyaya N.M."/>
            <person name="Sperschneider J."/>
            <person name="Matny O."/>
            <person name="Nguyen-Phuc H."/>
            <person name="Mago R."/>
            <person name="Raley C."/>
            <person name="Miller M.E."/>
            <person name="Silverstein K.A.T."/>
            <person name="Henningsen E."/>
            <person name="Hirsch C.D."/>
            <person name="Visser B."/>
            <person name="Pretorius Z.A."/>
            <person name="Steffenson B.J."/>
            <person name="Schwessinger B."/>
            <person name="Dodds P.N."/>
            <person name="Figueroa M."/>
        </authorList>
    </citation>
    <scope>NUCLEOTIDE SEQUENCE [LARGE SCALE GENOMIC DNA]</scope>
    <source>
        <strain evidence="1">21-0</strain>
        <strain evidence="2 4">Ug99</strain>
    </source>
</reference>
<comment type="caution">
    <text evidence="2">The sequence shown here is derived from an EMBL/GenBank/DDBJ whole genome shotgun (WGS) entry which is preliminary data.</text>
</comment>
<dbReference type="AlphaFoldDB" id="A0A5B0MSM4"/>
<dbReference type="Proteomes" id="UP000325313">
    <property type="component" value="Unassembled WGS sequence"/>
</dbReference>
<protein>
    <submittedName>
        <fullName evidence="2">Uncharacterized protein</fullName>
    </submittedName>
</protein>
<dbReference type="EMBL" id="VSWC01000145">
    <property type="protein sequence ID" value="KAA1076895.1"/>
    <property type="molecule type" value="Genomic_DNA"/>
</dbReference>
<name>A0A5B0MSM4_PUCGR</name>
<evidence type="ECO:0000313" key="4">
    <source>
        <dbReference type="Proteomes" id="UP000325313"/>
    </source>
</evidence>
<dbReference type="EMBL" id="VDEP01000446">
    <property type="protein sequence ID" value="KAA1078869.1"/>
    <property type="molecule type" value="Genomic_DNA"/>
</dbReference>
<evidence type="ECO:0000313" key="1">
    <source>
        <dbReference type="EMBL" id="KAA1076895.1"/>
    </source>
</evidence>
<gene>
    <name evidence="1" type="ORF">PGT21_023303</name>
    <name evidence="2" type="ORF">PGTUg99_012714</name>
</gene>
<proteinExistence type="predicted"/>
<evidence type="ECO:0000313" key="2">
    <source>
        <dbReference type="EMBL" id="KAA1078869.1"/>
    </source>
</evidence>
<accession>A0A5B0MSM4</accession>